<sequence length="339" mass="37855">MKIKPPTKITVVVVVAAVELLEFDTPAEQTTDEYKDYFIKCKVKGNAMPTFMWSYKNQTIKDKTKSEKYSVEEGGLLVRNVTHLDAGKYTCRAFETTSKSSVSGEKEINLKVRHKPVFKTHMEGDPVEMYVFKSDSISLNCRNSAEPPANMTWSFEDASFLNPYEDYMVTFTEVKKLGLYSCTARNTLGKVTRRFRLIEGFKPKTPSGLAVGEIGENFIKLKVDAGDPADNLIGYRVEYVTKAVEPGTRKTYESFDMINFNTTTGPFALENLMPDTEYMTKILARNRAGNSNYTDTMVVRTKPLVVITGAAQPSSGGLVLHRFLLLSAAAYVIASLLGQ</sequence>
<evidence type="ECO:0000256" key="1">
    <source>
        <dbReference type="ARBA" id="ARBA00022737"/>
    </source>
</evidence>
<dbReference type="OrthoDB" id="9355041at2759"/>
<dbReference type="EMBL" id="CABPRJ010001935">
    <property type="protein sequence ID" value="VVC42050.1"/>
    <property type="molecule type" value="Genomic_DNA"/>
</dbReference>
<dbReference type="SMART" id="SM00060">
    <property type="entry name" value="FN3"/>
    <property type="match status" value="1"/>
</dbReference>
<dbReference type="Proteomes" id="UP000325440">
    <property type="component" value="Unassembled WGS sequence"/>
</dbReference>
<protein>
    <submittedName>
        <fullName evidence="5">Fibronectin type III,Immunoglobulin subtype,Immunoglobulin-like domain,Immunoglobulin-like</fullName>
    </submittedName>
</protein>
<dbReference type="GO" id="GO:0050808">
    <property type="term" value="P:synapse organization"/>
    <property type="evidence" value="ECO:0007669"/>
    <property type="project" value="TreeGrafter"/>
</dbReference>
<dbReference type="InterPro" id="IPR003961">
    <property type="entry name" value="FN3_dom"/>
</dbReference>
<dbReference type="SMART" id="SM00408">
    <property type="entry name" value="IGc2"/>
    <property type="match status" value="2"/>
</dbReference>
<dbReference type="PANTHER" id="PTHR45080:SF27">
    <property type="entry name" value="NEURAL CELL ADHESION MOLECULE 1-LIKE"/>
    <property type="match status" value="1"/>
</dbReference>
<dbReference type="SMART" id="SM00409">
    <property type="entry name" value="IG"/>
    <property type="match status" value="2"/>
</dbReference>
<dbReference type="GO" id="GO:0008046">
    <property type="term" value="F:axon guidance receptor activity"/>
    <property type="evidence" value="ECO:0007669"/>
    <property type="project" value="TreeGrafter"/>
</dbReference>
<evidence type="ECO:0000313" key="5">
    <source>
        <dbReference type="EMBL" id="VVC42050.1"/>
    </source>
</evidence>
<gene>
    <name evidence="5" type="ORF">CINCED_3A015456</name>
</gene>
<dbReference type="InterPro" id="IPR036116">
    <property type="entry name" value="FN3_sf"/>
</dbReference>
<dbReference type="InterPro" id="IPR003599">
    <property type="entry name" value="Ig_sub"/>
</dbReference>
<keyword evidence="1" id="KW-0677">Repeat</keyword>
<dbReference type="GO" id="GO:0043025">
    <property type="term" value="C:neuronal cell body"/>
    <property type="evidence" value="ECO:0007669"/>
    <property type="project" value="TreeGrafter"/>
</dbReference>
<dbReference type="AlphaFoldDB" id="A0A5E4NEB8"/>
<accession>A0A5E4NEB8</accession>
<organism evidence="5 6">
    <name type="scientific">Cinara cedri</name>
    <dbReference type="NCBI Taxonomy" id="506608"/>
    <lineage>
        <taxon>Eukaryota</taxon>
        <taxon>Metazoa</taxon>
        <taxon>Ecdysozoa</taxon>
        <taxon>Arthropoda</taxon>
        <taxon>Hexapoda</taxon>
        <taxon>Insecta</taxon>
        <taxon>Pterygota</taxon>
        <taxon>Neoptera</taxon>
        <taxon>Paraneoptera</taxon>
        <taxon>Hemiptera</taxon>
        <taxon>Sternorrhyncha</taxon>
        <taxon>Aphidomorpha</taxon>
        <taxon>Aphidoidea</taxon>
        <taxon>Aphididae</taxon>
        <taxon>Lachninae</taxon>
        <taxon>Cinara</taxon>
    </lineage>
</organism>
<feature type="domain" description="Ig-like" evidence="3">
    <location>
        <begin position="116"/>
        <end position="198"/>
    </location>
</feature>
<feature type="domain" description="Ig-like" evidence="3">
    <location>
        <begin position="6"/>
        <end position="109"/>
    </location>
</feature>
<dbReference type="PANTHER" id="PTHR45080">
    <property type="entry name" value="CONTACTIN 5"/>
    <property type="match status" value="1"/>
</dbReference>
<keyword evidence="2" id="KW-0393">Immunoglobulin domain</keyword>
<dbReference type="Pfam" id="PF13895">
    <property type="entry name" value="Ig_2"/>
    <property type="match status" value="1"/>
</dbReference>
<dbReference type="GO" id="GO:0007156">
    <property type="term" value="P:homophilic cell adhesion via plasma membrane adhesion molecules"/>
    <property type="evidence" value="ECO:0007669"/>
    <property type="project" value="TreeGrafter"/>
</dbReference>
<reference evidence="5 6" key="1">
    <citation type="submission" date="2019-08" db="EMBL/GenBank/DDBJ databases">
        <authorList>
            <person name="Alioto T."/>
            <person name="Alioto T."/>
            <person name="Gomez Garrido J."/>
        </authorList>
    </citation>
    <scope>NUCLEOTIDE SEQUENCE [LARGE SCALE GENOMIC DNA]</scope>
</reference>
<dbReference type="InterPro" id="IPR007110">
    <property type="entry name" value="Ig-like_dom"/>
</dbReference>
<dbReference type="Gene3D" id="2.60.40.10">
    <property type="entry name" value="Immunoglobulins"/>
    <property type="match status" value="3"/>
</dbReference>
<dbReference type="InterPro" id="IPR050958">
    <property type="entry name" value="Cell_Adh-Cytoskel_Orgn"/>
</dbReference>
<evidence type="ECO:0000259" key="3">
    <source>
        <dbReference type="PROSITE" id="PS50835"/>
    </source>
</evidence>
<dbReference type="InterPro" id="IPR013783">
    <property type="entry name" value="Ig-like_fold"/>
</dbReference>
<proteinExistence type="predicted"/>
<dbReference type="GO" id="GO:0005886">
    <property type="term" value="C:plasma membrane"/>
    <property type="evidence" value="ECO:0007669"/>
    <property type="project" value="TreeGrafter"/>
</dbReference>
<name>A0A5E4NEB8_9HEMI</name>
<keyword evidence="6" id="KW-1185">Reference proteome</keyword>
<dbReference type="Pfam" id="PF00041">
    <property type="entry name" value="fn3"/>
    <property type="match status" value="1"/>
</dbReference>
<dbReference type="SUPFAM" id="SSF49265">
    <property type="entry name" value="Fibronectin type III"/>
    <property type="match status" value="1"/>
</dbReference>
<dbReference type="CDD" id="cd00063">
    <property type="entry name" value="FN3"/>
    <property type="match status" value="1"/>
</dbReference>
<evidence type="ECO:0000259" key="4">
    <source>
        <dbReference type="PROSITE" id="PS50853"/>
    </source>
</evidence>
<dbReference type="GO" id="GO:0030424">
    <property type="term" value="C:axon"/>
    <property type="evidence" value="ECO:0007669"/>
    <property type="project" value="TreeGrafter"/>
</dbReference>
<dbReference type="SUPFAM" id="SSF48726">
    <property type="entry name" value="Immunoglobulin"/>
    <property type="match status" value="2"/>
</dbReference>
<dbReference type="Pfam" id="PF07679">
    <property type="entry name" value="I-set"/>
    <property type="match status" value="1"/>
</dbReference>
<dbReference type="InterPro" id="IPR036179">
    <property type="entry name" value="Ig-like_dom_sf"/>
</dbReference>
<dbReference type="PROSITE" id="PS50853">
    <property type="entry name" value="FN3"/>
    <property type="match status" value="1"/>
</dbReference>
<dbReference type="PROSITE" id="PS50835">
    <property type="entry name" value="IG_LIKE"/>
    <property type="match status" value="2"/>
</dbReference>
<dbReference type="InterPro" id="IPR013098">
    <property type="entry name" value="Ig_I-set"/>
</dbReference>
<evidence type="ECO:0000313" key="6">
    <source>
        <dbReference type="Proteomes" id="UP000325440"/>
    </source>
</evidence>
<feature type="domain" description="Fibronectin type-III" evidence="4">
    <location>
        <begin position="205"/>
        <end position="304"/>
    </location>
</feature>
<dbReference type="InterPro" id="IPR003598">
    <property type="entry name" value="Ig_sub2"/>
</dbReference>
<evidence type="ECO:0000256" key="2">
    <source>
        <dbReference type="ARBA" id="ARBA00023319"/>
    </source>
</evidence>